<reference evidence="1" key="1">
    <citation type="submission" date="2016-12" db="EMBL/GenBank/DDBJ databases">
        <title>The genomes of Aspergillus section Nigri reveals drivers in fungal speciation.</title>
        <authorList>
            <consortium name="DOE Joint Genome Institute"/>
            <person name="Vesth T.C."/>
            <person name="Nybo J."/>
            <person name="Theobald S."/>
            <person name="Brandl J."/>
            <person name="Frisvad J.C."/>
            <person name="Nielsen K.F."/>
            <person name="Lyhne E.K."/>
            <person name="Kogle M.E."/>
            <person name="Kuo A."/>
            <person name="Riley R."/>
            <person name="Clum A."/>
            <person name="Nolan M."/>
            <person name="Lipzen A."/>
            <person name="Salamov A."/>
            <person name="Henrissat B."/>
            <person name="Wiebenga A."/>
            <person name="De vries R.P."/>
            <person name="Grigoriev I.V."/>
            <person name="Mortensen U.H."/>
            <person name="Andersen M.R."/>
            <person name="Baker S.E."/>
        </authorList>
    </citation>
    <scope>NUCLEOTIDE SEQUENCE</scope>
    <source>
        <strain evidence="1">CBS 122712</strain>
    </source>
</reference>
<dbReference type="AlphaFoldDB" id="A0A317VSS1"/>
<protein>
    <submittedName>
        <fullName evidence="1">Uncharacterized protein</fullName>
    </submittedName>
</protein>
<accession>A0A317VSS1</accession>
<evidence type="ECO:0000313" key="1">
    <source>
        <dbReference type="EMBL" id="PWY75878.1"/>
    </source>
</evidence>
<comment type="caution">
    <text evidence="1">The sequence shown here is derived from an EMBL/GenBank/DDBJ whole genome shotgun (WGS) entry which is preliminary data.</text>
</comment>
<gene>
    <name evidence="1" type="ORF">BO83DRAFT_248749</name>
</gene>
<dbReference type="Proteomes" id="UP000246171">
    <property type="component" value="Unassembled WGS sequence"/>
</dbReference>
<dbReference type="RefSeq" id="XP_025389408.1">
    <property type="nucleotide sequence ID" value="XM_025527022.1"/>
</dbReference>
<keyword evidence="2" id="KW-1185">Reference proteome</keyword>
<dbReference type="EMBL" id="MSFU01000009">
    <property type="protein sequence ID" value="PWY75878.1"/>
    <property type="molecule type" value="Genomic_DNA"/>
</dbReference>
<name>A0A317VSS1_ASPEC</name>
<evidence type="ECO:0000313" key="2">
    <source>
        <dbReference type="Proteomes" id="UP000246171"/>
    </source>
</evidence>
<proteinExistence type="predicted"/>
<dbReference type="VEuPathDB" id="FungiDB:BO83DRAFT_248749"/>
<organism evidence="1 2">
    <name type="scientific">Aspergillus eucalypticola (strain CBS 122712 / IBT 29274)</name>
    <dbReference type="NCBI Taxonomy" id="1448314"/>
    <lineage>
        <taxon>Eukaryota</taxon>
        <taxon>Fungi</taxon>
        <taxon>Dikarya</taxon>
        <taxon>Ascomycota</taxon>
        <taxon>Pezizomycotina</taxon>
        <taxon>Eurotiomycetes</taxon>
        <taxon>Eurotiomycetidae</taxon>
        <taxon>Eurotiales</taxon>
        <taxon>Aspergillaceae</taxon>
        <taxon>Aspergillus</taxon>
        <taxon>Aspergillus subgen. Circumdati</taxon>
    </lineage>
</organism>
<sequence>MLLHAYWLTTSSYLLCTSSIIPHSISSMIQAEFGEGTSCLHPGKARSPELLKKEGLTARGWQKLCRNPTKYCTSLVLLQIWLQKMNNHRQYYCRPCCCIHTRQHSGPQTTSSWPHCFDLLDLQRERQRTCTGNNQKTREKK</sequence>
<dbReference type="GeneID" id="37048984"/>